<sequence length="131" mass="13987">MCSCYIFAAKAARRRGGQSRPAAMQGRPPMGSWPRRKPLARAAAGMCGRPQAWPAPAGVTLVGVGARGQATRGCYPLQDRKGQPRCQGYRVPRKAAPLAREVPPEGSSTYRRGGCPRCCLRRAVAAATTVH</sequence>
<evidence type="ECO:0000313" key="3">
    <source>
        <dbReference type="Proteomes" id="UP000287651"/>
    </source>
</evidence>
<organism evidence="2 3">
    <name type="scientific">Ensete ventricosum</name>
    <name type="common">Abyssinian banana</name>
    <name type="synonym">Musa ensete</name>
    <dbReference type="NCBI Taxonomy" id="4639"/>
    <lineage>
        <taxon>Eukaryota</taxon>
        <taxon>Viridiplantae</taxon>
        <taxon>Streptophyta</taxon>
        <taxon>Embryophyta</taxon>
        <taxon>Tracheophyta</taxon>
        <taxon>Spermatophyta</taxon>
        <taxon>Magnoliopsida</taxon>
        <taxon>Liliopsida</taxon>
        <taxon>Zingiberales</taxon>
        <taxon>Musaceae</taxon>
        <taxon>Ensete</taxon>
    </lineage>
</organism>
<dbReference type="EMBL" id="AMZH03031049">
    <property type="protein sequence ID" value="RRT32667.1"/>
    <property type="molecule type" value="Genomic_DNA"/>
</dbReference>
<proteinExistence type="predicted"/>
<accession>A0A426WZM0</accession>
<dbReference type="AlphaFoldDB" id="A0A426WZM0"/>
<name>A0A426WZM0_ENSVE</name>
<reference evidence="2 3" key="1">
    <citation type="journal article" date="2014" name="Agronomy (Basel)">
        <title>A Draft Genome Sequence for Ensete ventricosum, the Drought-Tolerant Tree Against Hunger.</title>
        <authorList>
            <person name="Harrison J."/>
            <person name="Moore K.A."/>
            <person name="Paszkiewicz K."/>
            <person name="Jones T."/>
            <person name="Grant M."/>
            <person name="Ambacheew D."/>
            <person name="Muzemil S."/>
            <person name="Studholme D.J."/>
        </authorList>
    </citation>
    <scope>NUCLEOTIDE SEQUENCE [LARGE SCALE GENOMIC DNA]</scope>
</reference>
<gene>
    <name evidence="2" type="ORF">B296_00038227</name>
</gene>
<protein>
    <submittedName>
        <fullName evidence="2">Uncharacterized protein</fullName>
    </submittedName>
</protein>
<dbReference type="Proteomes" id="UP000287651">
    <property type="component" value="Unassembled WGS sequence"/>
</dbReference>
<feature type="region of interest" description="Disordered" evidence="1">
    <location>
        <begin position="15"/>
        <end position="35"/>
    </location>
</feature>
<evidence type="ECO:0000313" key="2">
    <source>
        <dbReference type="EMBL" id="RRT32667.1"/>
    </source>
</evidence>
<evidence type="ECO:0000256" key="1">
    <source>
        <dbReference type="SAM" id="MobiDB-lite"/>
    </source>
</evidence>
<comment type="caution">
    <text evidence="2">The sequence shown here is derived from an EMBL/GenBank/DDBJ whole genome shotgun (WGS) entry which is preliminary data.</text>
</comment>